<reference evidence="2 3" key="1">
    <citation type="submission" date="2014-10" db="EMBL/GenBank/DDBJ databases">
        <title>Draft genome of the hookworm Ancylostoma caninum.</title>
        <authorList>
            <person name="Mitreva M."/>
        </authorList>
    </citation>
    <scope>NUCLEOTIDE SEQUENCE [LARGE SCALE GENOMIC DNA]</scope>
    <source>
        <strain evidence="2 3">Baltimore</strain>
    </source>
</reference>
<sequence length="108" mass="12268">LSREFLFLQAIYLLLVAAEGIRDCEGGQRTTRKVLQWLAEEVSAKLKEKKLEYDCKLEKYAYDFARTGRSDANLLVSKGPEDKFNVRAVVKSWEDQLPAVGTQLCIAL</sequence>
<comment type="caution">
    <text evidence="2">The sequence shown here is derived from an EMBL/GenBank/DDBJ whole genome shotgun (WGS) entry which is preliminary data.</text>
</comment>
<dbReference type="EMBL" id="JOJR01000030">
    <property type="protein sequence ID" value="RCN49717.1"/>
    <property type="molecule type" value="Genomic_DNA"/>
</dbReference>
<dbReference type="Proteomes" id="UP000252519">
    <property type="component" value="Unassembled WGS sequence"/>
</dbReference>
<feature type="non-terminal residue" evidence="2">
    <location>
        <position position="1"/>
    </location>
</feature>
<protein>
    <submittedName>
        <fullName evidence="2">Uncharacterized protein</fullName>
    </submittedName>
</protein>
<accession>A0A368H386</accession>
<feature type="signal peptide" evidence="1">
    <location>
        <begin position="1"/>
        <end position="26"/>
    </location>
</feature>
<feature type="chain" id="PRO_5017000410" evidence="1">
    <location>
        <begin position="27"/>
        <end position="108"/>
    </location>
</feature>
<evidence type="ECO:0000313" key="2">
    <source>
        <dbReference type="EMBL" id="RCN49717.1"/>
    </source>
</evidence>
<evidence type="ECO:0000256" key="1">
    <source>
        <dbReference type="SAM" id="SignalP"/>
    </source>
</evidence>
<evidence type="ECO:0000313" key="3">
    <source>
        <dbReference type="Proteomes" id="UP000252519"/>
    </source>
</evidence>
<name>A0A368H386_ANCCA</name>
<gene>
    <name evidence="2" type="ORF">ANCCAN_04173</name>
</gene>
<dbReference type="AlphaFoldDB" id="A0A368H386"/>
<proteinExistence type="predicted"/>
<organism evidence="2 3">
    <name type="scientific">Ancylostoma caninum</name>
    <name type="common">Dog hookworm</name>
    <dbReference type="NCBI Taxonomy" id="29170"/>
    <lineage>
        <taxon>Eukaryota</taxon>
        <taxon>Metazoa</taxon>
        <taxon>Ecdysozoa</taxon>
        <taxon>Nematoda</taxon>
        <taxon>Chromadorea</taxon>
        <taxon>Rhabditida</taxon>
        <taxon>Rhabditina</taxon>
        <taxon>Rhabditomorpha</taxon>
        <taxon>Strongyloidea</taxon>
        <taxon>Ancylostomatidae</taxon>
        <taxon>Ancylostomatinae</taxon>
        <taxon>Ancylostoma</taxon>
    </lineage>
</organism>
<keyword evidence="1" id="KW-0732">Signal</keyword>
<keyword evidence="3" id="KW-1185">Reference proteome</keyword>